<dbReference type="SUPFAM" id="SSF55931">
    <property type="entry name" value="Glutamine synthetase/guanido kinase"/>
    <property type="match status" value="1"/>
</dbReference>
<dbReference type="InterPro" id="IPR000749">
    <property type="entry name" value="ATP-guanido_PTrfase"/>
</dbReference>
<evidence type="ECO:0000256" key="6">
    <source>
        <dbReference type="RuleBase" id="RU000505"/>
    </source>
</evidence>
<evidence type="ECO:0000256" key="2">
    <source>
        <dbReference type="ARBA" id="ARBA00022741"/>
    </source>
</evidence>
<organism evidence="8 9">
    <name type="scientific">Candidatus Fimenecus excrementigallinarum</name>
    <dbReference type="NCBI Taxonomy" id="2840816"/>
    <lineage>
        <taxon>Bacteria</taxon>
        <taxon>Bacillati</taxon>
        <taxon>Bacillota</taxon>
        <taxon>Clostridia</taxon>
        <taxon>Candidatus Fimenecus</taxon>
    </lineage>
</organism>
<dbReference type="PROSITE" id="PS00112">
    <property type="entry name" value="PHOSPHAGEN_KINASE"/>
    <property type="match status" value="1"/>
</dbReference>
<dbReference type="EC" id="2.7.14.1" evidence="8"/>
<dbReference type="InterPro" id="IPR023660">
    <property type="entry name" value="Arg_Kinase"/>
</dbReference>
<accession>A0A9D1LEM9</accession>
<feature type="binding site" evidence="5">
    <location>
        <begin position="162"/>
        <end position="166"/>
    </location>
    <ligand>
        <name>ATP</name>
        <dbReference type="ChEBI" id="CHEBI:30616"/>
    </ligand>
</feature>
<evidence type="ECO:0000256" key="4">
    <source>
        <dbReference type="ARBA" id="ARBA00022840"/>
    </source>
</evidence>
<feature type="binding site" evidence="5">
    <location>
        <begin position="17"/>
        <end position="21"/>
    </location>
    <ligand>
        <name>ATP</name>
        <dbReference type="ChEBI" id="CHEBI:30616"/>
    </ligand>
</feature>
<dbReference type="GO" id="GO:0004111">
    <property type="term" value="F:creatine kinase activity"/>
    <property type="evidence" value="ECO:0007669"/>
    <property type="project" value="InterPro"/>
</dbReference>
<gene>
    <name evidence="8" type="ORF">IAC53_04620</name>
</gene>
<dbReference type="NCBIfam" id="NF002194">
    <property type="entry name" value="PRK01059.1-4"/>
    <property type="match status" value="1"/>
</dbReference>
<feature type="binding site" evidence="5">
    <location>
        <position position="111"/>
    </location>
    <ligand>
        <name>ATP</name>
        <dbReference type="ChEBI" id="CHEBI:30616"/>
    </ligand>
</feature>
<keyword evidence="1 5" id="KW-0808">Transferase</keyword>
<dbReference type="Gene3D" id="3.30.590.10">
    <property type="entry name" value="Glutamine synthetase/guanido kinase, catalytic domain"/>
    <property type="match status" value="1"/>
</dbReference>
<feature type="binding site" evidence="5">
    <location>
        <begin position="193"/>
        <end position="198"/>
    </location>
    <ligand>
        <name>ATP</name>
        <dbReference type="ChEBI" id="CHEBI:30616"/>
    </ligand>
</feature>
<comment type="similarity">
    <text evidence="5 6">Belongs to the ATP:guanido phosphotransferase family.</text>
</comment>
<dbReference type="GO" id="GO:1990424">
    <property type="term" value="F:protein arginine kinase activity"/>
    <property type="evidence" value="ECO:0007669"/>
    <property type="project" value="UniProtKB-EC"/>
</dbReference>
<dbReference type="InterPro" id="IPR022414">
    <property type="entry name" value="ATP-guanido_PTrfase_cat"/>
</dbReference>
<name>A0A9D1LEM9_9FIRM</name>
<protein>
    <submittedName>
        <fullName evidence="8">Protein arginine kinase</fullName>
        <ecNumber evidence="8">2.7.14.1</ecNumber>
    </submittedName>
</protein>
<dbReference type="GO" id="GO:0005524">
    <property type="term" value="F:ATP binding"/>
    <property type="evidence" value="ECO:0007669"/>
    <property type="project" value="UniProtKB-UniRule"/>
</dbReference>
<dbReference type="InterPro" id="IPR014746">
    <property type="entry name" value="Gln_synth/guanido_kin_cat_dom"/>
</dbReference>
<proteinExistence type="inferred from homology"/>
<evidence type="ECO:0000313" key="8">
    <source>
        <dbReference type="EMBL" id="HIU35877.1"/>
    </source>
</evidence>
<evidence type="ECO:0000313" key="9">
    <source>
        <dbReference type="Proteomes" id="UP000824071"/>
    </source>
</evidence>
<dbReference type="InterPro" id="IPR022415">
    <property type="entry name" value="ATP-guanido_PTrfase_AS"/>
</dbReference>
<feature type="domain" description="Phosphagen kinase C-terminal" evidence="7">
    <location>
        <begin position="14"/>
        <end position="240"/>
    </location>
</feature>
<dbReference type="CDD" id="cd07930">
    <property type="entry name" value="bacterial_phosphagen_kinase"/>
    <property type="match status" value="1"/>
</dbReference>
<dbReference type="Proteomes" id="UP000824071">
    <property type="component" value="Unassembled WGS sequence"/>
</dbReference>
<keyword evidence="2 5" id="KW-0547">Nucleotide-binding</keyword>
<feature type="binding site" evidence="5">
    <location>
        <position position="77"/>
    </location>
    <ligand>
        <name>ATP</name>
        <dbReference type="ChEBI" id="CHEBI:30616"/>
    </ligand>
</feature>
<dbReference type="AlphaFoldDB" id="A0A9D1LEM9"/>
<reference evidence="8" key="1">
    <citation type="submission" date="2020-10" db="EMBL/GenBank/DDBJ databases">
        <authorList>
            <person name="Gilroy R."/>
        </authorList>
    </citation>
    <scope>NUCLEOTIDE SEQUENCE</scope>
    <source>
        <strain evidence="8">ChiGjej1B1-19959</strain>
    </source>
</reference>
<dbReference type="PANTHER" id="PTHR11547">
    <property type="entry name" value="ARGININE OR CREATINE KINASE"/>
    <property type="match status" value="1"/>
</dbReference>
<dbReference type="GO" id="GO:0005615">
    <property type="term" value="C:extracellular space"/>
    <property type="evidence" value="ECO:0007669"/>
    <property type="project" value="TreeGrafter"/>
</dbReference>
<comment type="caution">
    <text evidence="8">The sequence shown here is derived from an EMBL/GenBank/DDBJ whole genome shotgun (WGS) entry which is preliminary data.</text>
</comment>
<sequence length="332" mass="36419">MAKWYLGEGEQSDVVISTRIRLARNLKQYPFPARLDTKSRLAVNEVIRKAVPASAGLRYIEMKTLTQAQIVAFAEKHVISPEFASSADGRALLLSADEELSVMLNEEDHIRLQVMLPGLALEQAYDTADKLDTAINEQVEYAFDERLGYLTQCPTNLGTGMRASVMLHLPALAATNRIGALGSTVSKLGLTIRGAYGEGTAPMGDLYQVSNQVTLGISEKAAMENLKTIVLQIAAQERAARTEMLKTTETQDLVYRAYGILKSARLLDTREFMELISRVRFGAVGGLLPLDAKVPNALMIAMQPANLNARAGKNLSARERDELRAKLVREAL</sequence>
<dbReference type="PANTHER" id="PTHR11547:SF38">
    <property type="entry name" value="ARGININE KINASE 1-RELATED"/>
    <property type="match status" value="1"/>
</dbReference>
<evidence type="ECO:0000256" key="1">
    <source>
        <dbReference type="ARBA" id="ARBA00022679"/>
    </source>
</evidence>
<evidence type="ECO:0000259" key="7">
    <source>
        <dbReference type="PROSITE" id="PS51510"/>
    </source>
</evidence>
<reference evidence="8" key="2">
    <citation type="journal article" date="2021" name="PeerJ">
        <title>Extensive microbial diversity within the chicken gut microbiome revealed by metagenomics and culture.</title>
        <authorList>
            <person name="Gilroy R."/>
            <person name="Ravi A."/>
            <person name="Getino M."/>
            <person name="Pursley I."/>
            <person name="Horton D.L."/>
            <person name="Alikhan N.F."/>
            <person name="Baker D."/>
            <person name="Gharbi K."/>
            <person name="Hall N."/>
            <person name="Watson M."/>
            <person name="Adriaenssens E.M."/>
            <person name="Foster-Nyarko E."/>
            <person name="Jarju S."/>
            <person name="Secka A."/>
            <person name="Antonio M."/>
            <person name="Oren A."/>
            <person name="Chaudhuri R.R."/>
            <person name="La Ragione R."/>
            <person name="Hildebrand F."/>
            <person name="Pallen M.J."/>
        </authorList>
    </citation>
    <scope>NUCLEOTIDE SEQUENCE</scope>
    <source>
        <strain evidence="8">ChiGjej1B1-19959</strain>
    </source>
</reference>
<evidence type="ECO:0000256" key="5">
    <source>
        <dbReference type="PROSITE-ProRule" id="PRU00843"/>
    </source>
</evidence>
<dbReference type="EMBL" id="DVMW01000029">
    <property type="protein sequence ID" value="HIU35877.1"/>
    <property type="molecule type" value="Genomic_DNA"/>
</dbReference>
<keyword evidence="4 5" id="KW-0067">ATP-binding</keyword>
<dbReference type="PROSITE" id="PS51510">
    <property type="entry name" value="PHOSPHAGEN_KINASE_C"/>
    <property type="match status" value="1"/>
</dbReference>
<dbReference type="Pfam" id="PF00217">
    <property type="entry name" value="ATP-gua_Ptrans"/>
    <property type="match status" value="1"/>
</dbReference>
<evidence type="ECO:0000256" key="3">
    <source>
        <dbReference type="ARBA" id="ARBA00022777"/>
    </source>
</evidence>
<keyword evidence="3 5" id="KW-0418">Kinase</keyword>
<dbReference type="GO" id="GO:0046314">
    <property type="term" value="P:phosphocreatine biosynthetic process"/>
    <property type="evidence" value="ECO:0007669"/>
    <property type="project" value="InterPro"/>
</dbReference>